<protein>
    <submittedName>
        <fullName evidence="2">Uncharacterized protein</fullName>
    </submittedName>
</protein>
<proteinExistence type="predicted"/>
<dbReference type="OrthoDB" id="8871915at2759"/>
<dbReference type="SUPFAM" id="SSF52266">
    <property type="entry name" value="SGNH hydrolase"/>
    <property type="match status" value="1"/>
</dbReference>
<reference evidence="2 3" key="1">
    <citation type="journal article" date="2020" name="Cell">
        <title>Large-Scale Comparative Analyses of Tick Genomes Elucidate Their Genetic Diversity and Vector Capacities.</title>
        <authorList>
            <consortium name="Tick Genome and Microbiome Consortium (TIGMIC)"/>
            <person name="Jia N."/>
            <person name="Wang J."/>
            <person name="Shi W."/>
            <person name="Du L."/>
            <person name="Sun Y."/>
            <person name="Zhan W."/>
            <person name="Jiang J.F."/>
            <person name="Wang Q."/>
            <person name="Zhang B."/>
            <person name="Ji P."/>
            <person name="Bell-Sakyi L."/>
            <person name="Cui X.M."/>
            <person name="Yuan T.T."/>
            <person name="Jiang B.G."/>
            <person name="Yang W.F."/>
            <person name="Lam T.T."/>
            <person name="Chang Q.C."/>
            <person name="Ding S.J."/>
            <person name="Wang X.J."/>
            <person name="Zhu J.G."/>
            <person name="Ruan X.D."/>
            <person name="Zhao L."/>
            <person name="Wei J.T."/>
            <person name="Ye R.Z."/>
            <person name="Que T.C."/>
            <person name="Du C.H."/>
            <person name="Zhou Y.H."/>
            <person name="Cheng J.X."/>
            <person name="Dai P.F."/>
            <person name="Guo W.B."/>
            <person name="Han X.H."/>
            <person name="Huang E.J."/>
            <person name="Li L.F."/>
            <person name="Wei W."/>
            <person name="Gao Y.C."/>
            <person name="Liu J.Z."/>
            <person name="Shao H.Z."/>
            <person name="Wang X."/>
            <person name="Wang C.C."/>
            <person name="Yang T.C."/>
            <person name="Huo Q.B."/>
            <person name="Li W."/>
            <person name="Chen H.Y."/>
            <person name="Chen S.E."/>
            <person name="Zhou L.G."/>
            <person name="Ni X.B."/>
            <person name="Tian J.H."/>
            <person name="Sheng Y."/>
            <person name="Liu T."/>
            <person name="Pan Y.S."/>
            <person name="Xia L.Y."/>
            <person name="Li J."/>
            <person name="Zhao F."/>
            <person name="Cao W.C."/>
        </authorList>
    </citation>
    <scope>NUCLEOTIDE SEQUENCE [LARGE SCALE GENOMIC DNA]</scope>
    <source>
        <strain evidence="2">HaeL-2018</strain>
    </source>
</reference>
<sequence>MSVEKAIQRYRTLLHHIKAERPDIGTIFVSLVLPRRPNERLRQPNLRRVGIINQEAHTFNCRLVDLCNEMPGVFYFDHAMQHFSPRWCWRRIGCTRTSREYHYSPGTCTTCWCEPGNPKSEIGETTPSPVPPANHRRRARTSPA</sequence>
<dbReference type="EMBL" id="JABSTR010000002">
    <property type="protein sequence ID" value="KAH9364340.1"/>
    <property type="molecule type" value="Genomic_DNA"/>
</dbReference>
<evidence type="ECO:0000313" key="3">
    <source>
        <dbReference type="Proteomes" id="UP000821853"/>
    </source>
</evidence>
<dbReference type="AlphaFoldDB" id="A0A9J6FQI6"/>
<comment type="caution">
    <text evidence="2">The sequence shown here is derived from an EMBL/GenBank/DDBJ whole genome shotgun (WGS) entry which is preliminary data.</text>
</comment>
<feature type="region of interest" description="Disordered" evidence="1">
    <location>
        <begin position="121"/>
        <end position="144"/>
    </location>
</feature>
<feature type="compositionally biased region" description="Basic residues" evidence="1">
    <location>
        <begin position="134"/>
        <end position="144"/>
    </location>
</feature>
<accession>A0A9J6FQI6</accession>
<dbReference type="Proteomes" id="UP000821853">
    <property type="component" value="Chromosome 10"/>
</dbReference>
<name>A0A9J6FQI6_HAELO</name>
<evidence type="ECO:0000256" key="1">
    <source>
        <dbReference type="SAM" id="MobiDB-lite"/>
    </source>
</evidence>
<gene>
    <name evidence="2" type="ORF">HPB48_011726</name>
</gene>
<keyword evidence="3" id="KW-1185">Reference proteome</keyword>
<evidence type="ECO:0000313" key="2">
    <source>
        <dbReference type="EMBL" id="KAH9364340.1"/>
    </source>
</evidence>
<dbReference type="VEuPathDB" id="VectorBase:HLOH_056779"/>
<organism evidence="2 3">
    <name type="scientific">Haemaphysalis longicornis</name>
    <name type="common">Bush tick</name>
    <dbReference type="NCBI Taxonomy" id="44386"/>
    <lineage>
        <taxon>Eukaryota</taxon>
        <taxon>Metazoa</taxon>
        <taxon>Ecdysozoa</taxon>
        <taxon>Arthropoda</taxon>
        <taxon>Chelicerata</taxon>
        <taxon>Arachnida</taxon>
        <taxon>Acari</taxon>
        <taxon>Parasitiformes</taxon>
        <taxon>Ixodida</taxon>
        <taxon>Ixodoidea</taxon>
        <taxon>Ixodidae</taxon>
        <taxon>Haemaphysalinae</taxon>
        <taxon>Haemaphysalis</taxon>
    </lineage>
</organism>